<evidence type="ECO:0000256" key="5">
    <source>
        <dbReference type="ARBA" id="ARBA00023002"/>
    </source>
</evidence>
<comment type="caution">
    <text evidence="10">The sequence shown here is derived from an EMBL/GenBank/DDBJ whole genome shotgun (WGS) entry which is preliminary data.</text>
</comment>
<evidence type="ECO:0000256" key="4">
    <source>
        <dbReference type="ARBA" id="ARBA00022989"/>
    </source>
</evidence>
<feature type="transmembrane region" description="Helical" evidence="8">
    <location>
        <begin position="535"/>
        <end position="558"/>
    </location>
</feature>
<feature type="transmembrane region" description="Helical" evidence="8">
    <location>
        <begin position="39"/>
        <end position="61"/>
    </location>
</feature>
<sequence>MLTALALVLLALLLLGAAAPLLARRAGGEAALQAACGAAAGVLASLGAGALALGVAAPPLALPLASPWGPLRLALDGLSAWFLLPLGLCAAAAALAGPRAVPGPVPPRRLAAPPLLLAGLGLAVLAADGFGLLLGFGLVAVVAAGLAAREAGPAASRRAVRGLLLASGGGALCLAAAFGLAAAGGSGESAPDFAALRAHPPEGWRAAAFHLLALAGIAWLAGLLPGRRPPPLAAAATAAGGAGPAAALLLGALPVLAPYAAARLLLDLGGPAQPPWWGVPPLLAGAALACAGAARAATAERDADSVVAALAVGQSGLALAALGLAAGFRAADLGPLAALAAGAGLLQALHQAAAVTLLMLVAEGVRRGAGSRRLDRLGGLVRTMPWTAGGALLAAASLAALPPLSGFAAHWLLLQGLFAAWRVGDAGFQFAALGAALLAALAAALAAAALVRFYGLAFLGPPRTPRAAGAAETLPRTRIAALALPAGFCVLVGLVPGALLAFADPALQRLAGASVAPRAGLLGIAAPGVDAPEAVARLVPPAVALLLALVALALALALRRWATPGLAEAPAWTGGAMAPPPHLPFGDPAIQPSAAGMAQPLRRAALGLQGCAAARPLRRAPDDPRPAVPQAAAASWVRPLRWARRALRAANGLAMPGRLRVETRRLPVRRVVGRLFAILLGLLAALLALAATG</sequence>
<keyword evidence="6 8" id="KW-0472">Membrane</keyword>
<dbReference type="InterPro" id="IPR001750">
    <property type="entry name" value="ND/Mrp_TM"/>
</dbReference>
<keyword evidence="3 7" id="KW-0812">Transmembrane</keyword>
<feature type="transmembrane region" description="Helical" evidence="8">
    <location>
        <begin position="383"/>
        <end position="401"/>
    </location>
</feature>
<keyword evidence="4 8" id="KW-1133">Transmembrane helix</keyword>
<dbReference type="PANTHER" id="PTHR42682">
    <property type="entry name" value="HYDROGENASE-4 COMPONENT F"/>
    <property type="match status" value="1"/>
</dbReference>
<feature type="transmembrane region" description="Helical" evidence="8">
    <location>
        <begin position="160"/>
        <end position="183"/>
    </location>
</feature>
<dbReference type="EMBL" id="JAHZUY010000011">
    <property type="protein sequence ID" value="MBW8269125.1"/>
    <property type="molecule type" value="Genomic_DNA"/>
</dbReference>
<reference evidence="10 11" key="1">
    <citation type="submission" date="2021-08" db="EMBL/GenBank/DDBJ databases">
        <title>Caldovatus sediminis gen. nov., sp. nov., a moderately thermophilic bacterium isolated from a hot spring.</title>
        <authorList>
            <person name="Hu C.-J."/>
            <person name="Li W.-J."/>
            <person name="Xian W.-D."/>
        </authorList>
    </citation>
    <scope>NUCLEOTIDE SEQUENCE [LARGE SCALE GENOMIC DNA]</scope>
    <source>
        <strain evidence="10 11">SYSU G05006</strain>
    </source>
</reference>
<evidence type="ECO:0000313" key="10">
    <source>
        <dbReference type="EMBL" id="MBW8269125.1"/>
    </source>
</evidence>
<feature type="transmembrane region" description="Helical" evidence="8">
    <location>
        <begin position="479"/>
        <end position="503"/>
    </location>
</feature>
<feature type="transmembrane region" description="Helical" evidence="8">
    <location>
        <begin position="232"/>
        <end position="256"/>
    </location>
</feature>
<keyword evidence="2" id="KW-1003">Cell membrane</keyword>
<dbReference type="RefSeq" id="WP_220116876.1">
    <property type="nucleotide sequence ID" value="NZ_JAHZUY010000011.1"/>
</dbReference>
<name>A0ABS7F2V0_9PROT</name>
<feature type="domain" description="NADH:quinone oxidoreductase/Mrp antiporter transmembrane" evidence="9">
    <location>
        <begin position="243"/>
        <end position="420"/>
    </location>
</feature>
<proteinExistence type="predicted"/>
<feature type="transmembrane region" description="Helical" evidence="8">
    <location>
        <begin position="306"/>
        <end position="330"/>
    </location>
</feature>
<feature type="transmembrane region" description="Helical" evidence="8">
    <location>
        <begin position="276"/>
        <end position="294"/>
    </location>
</feature>
<feature type="transmembrane region" description="Helical" evidence="8">
    <location>
        <begin position="671"/>
        <end position="691"/>
    </location>
</feature>
<feature type="transmembrane region" description="Helical" evidence="8">
    <location>
        <begin position="336"/>
        <end position="362"/>
    </location>
</feature>
<evidence type="ECO:0000256" key="7">
    <source>
        <dbReference type="RuleBase" id="RU000320"/>
    </source>
</evidence>
<feature type="transmembrane region" description="Helical" evidence="8">
    <location>
        <begin position="73"/>
        <end position="95"/>
    </location>
</feature>
<evidence type="ECO:0000256" key="6">
    <source>
        <dbReference type="ARBA" id="ARBA00023136"/>
    </source>
</evidence>
<comment type="subcellular location">
    <subcellularLocation>
        <location evidence="1">Cell membrane</location>
        <topology evidence="1">Multi-pass membrane protein</topology>
    </subcellularLocation>
    <subcellularLocation>
        <location evidence="7">Membrane</location>
        <topology evidence="7">Multi-pass membrane protein</topology>
    </subcellularLocation>
</comment>
<evidence type="ECO:0000256" key="1">
    <source>
        <dbReference type="ARBA" id="ARBA00004651"/>
    </source>
</evidence>
<evidence type="ECO:0000256" key="3">
    <source>
        <dbReference type="ARBA" id="ARBA00022692"/>
    </source>
</evidence>
<protein>
    <recommendedName>
        <fullName evidence="9">NADH:quinone oxidoreductase/Mrp antiporter transmembrane domain-containing protein</fullName>
    </recommendedName>
</protein>
<evidence type="ECO:0000256" key="8">
    <source>
        <dbReference type="SAM" id="Phobius"/>
    </source>
</evidence>
<dbReference type="Pfam" id="PF00361">
    <property type="entry name" value="Proton_antipo_M"/>
    <property type="match status" value="1"/>
</dbReference>
<accession>A0ABS7F2V0</accession>
<feature type="transmembrane region" description="Helical" evidence="8">
    <location>
        <begin position="436"/>
        <end position="459"/>
    </location>
</feature>
<dbReference type="InterPro" id="IPR052175">
    <property type="entry name" value="ComplexI-like_HydComp"/>
</dbReference>
<gene>
    <name evidence="10" type="ORF">K1J50_06445</name>
</gene>
<dbReference type="PANTHER" id="PTHR42682:SF3">
    <property type="entry name" value="FORMATE HYDROGENLYASE SUBUNIT 3-RELATED"/>
    <property type="match status" value="1"/>
</dbReference>
<feature type="transmembrane region" description="Helical" evidence="8">
    <location>
        <begin position="203"/>
        <end position="225"/>
    </location>
</feature>
<evidence type="ECO:0000256" key="2">
    <source>
        <dbReference type="ARBA" id="ARBA00022475"/>
    </source>
</evidence>
<evidence type="ECO:0000313" key="11">
    <source>
        <dbReference type="Proteomes" id="UP001519924"/>
    </source>
</evidence>
<dbReference type="Proteomes" id="UP001519924">
    <property type="component" value="Unassembled WGS sequence"/>
</dbReference>
<organism evidence="10 11">
    <name type="scientific">Caldovatus aquaticus</name>
    <dbReference type="NCBI Taxonomy" id="2865671"/>
    <lineage>
        <taxon>Bacteria</taxon>
        <taxon>Pseudomonadati</taxon>
        <taxon>Pseudomonadota</taxon>
        <taxon>Alphaproteobacteria</taxon>
        <taxon>Acetobacterales</taxon>
        <taxon>Roseomonadaceae</taxon>
        <taxon>Caldovatus</taxon>
    </lineage>
</organism>
<keyword evidence="11" id="KW-1185">Reference proteome</keyword>
<keyword evidence="5" id="KW-0560">Oxidoreductase</keyword>
<feature type="transmembrane region" description="Helical" evidence="8">
    <location>
        <begin position="115"/>
        <end position="148"/>
    </location>
</feature>
<evidence type="ECO:0000259" key="9">
    <source>
        <dbReference type="Pfam" id="PF00361"/>
    </source>
</evidence>